<evidence type="ECO:0000313" key="1">
    <source>
        <dbReference type="EMBL" id="OHA02273.1"/>
    </source>
</evidence>
<sequence length="84" mass="10456">MRVLYSSRFLQSFGKLPVKIQDEFRRREDIFRRNPFDPILKTHKLKDRSDWAFLVTYEIRVIFIFRKDLFRFLDIGDHSIYRNK</sequence>
<name>A0A1G2KSE7_9BACT</name>
<accession>A0A1G2KSE7</accession>
<dbReference type="Proteomes" id="UP000178710">
    <property type="component" value="Unassembled WGS sequence"/>
</dbReference>
<evidence type="ECO:0008006" key="3">
    <source>
        <dbReference type="Google" id="ProtNLM"/>
    </source>
</evidence>
<dbReference type="InterPro" id="IPR035093">
    <property type="entry name" value="RelE/ParE_toxin_dom_sf"/>
</dbReference>
<reference evidence="1 2" key="1">
    <citation type="journal article" date="2016" name="Nat. Commun.">
        <title>Thousands of microbial genomes shed light on interconnected biogeochemical processes in an aquifer system.</title>
        <authorList>
            <person name="Anantharaman K."/>
            <person name="Brown C.T."/>
            <person name="Hug L.A."/>
            <person name="Sharon I."/>
            <person name="Castelle C.J."/>
            <person name="Probst A.J."/>
            <person name="Thomas B.C."/>
            <person name="Singh A."/>
            <person name="Wilkins M.J."/>
            <person name="Karaoz U."/>
            <person name="Brodie E.L."/>
            <person name="Williams K.H."/>
            <person name="Hubbard S.S."/>
            <person name="Banfield J.F."/>
        </authorList>
    </citation>
    <scope>NUCLEOTIDE SEQUENCE [LARGE SCALE GENOMIC DNA]</scope>
</reference>
<evidence type="ECO:0000313" key="2">
    <source>
        <dbReference type="Proteomes" id="UP000178710"/>
    </source>
</evidence>
<dbReference type="Gene3D" id="3.30.2310.20">
    <property type="entry name" value="RelE-like"/>
    <property type="match status" value="1"/>
</dbReference>
<gene>
    <name evidence="1" type="ORF">A3C12_00750</name>
</gene>
<protein>
    <recommendedName>
        <fullName evidence="3">Addiction module toxin RelE</fullName>
    </recommendedName>
</protein>
<comment type="caution">
    <text evidence="1">The sequence shown here is derived from an EMBL/GenBank/DDBJ whole genome shotgun (WGS) entry which is preliminary data.</text>
</comment>
<dbReference type="SUPFAM" id="SSF143011">
    <property type="entry name" value="RelE-like"/>
    <property type="match status" value="1"/>
</dbReference>
<proteinExistence type="predicted"/>
<organism evidence="1 2">
    <name type="scientific">Candidatus Sungbacteria bacterium RIFCSPHIGHO2_02_FULL_49_20</name>
    <dbReference type="NCBI Taxonomy" id="1802272"/>
    <lineage>
        <taxon>Bacteria</taxon>
        <taxon>Candidatus Sungiibacteriota</taxon>
    </lineage>
</organism>
<dbReference type="EMBL" id="MHQK01000005">
    <property type="protein sequence ID" value="OHA02273.1"/>
    <property type="molecule type" value="Genomic_DNA"/>
</dbReference>
<dbReference type="AlphaFoldDB" id="A0A1G2KSE7"/>